<sequence length="61" mass="6713">MTNKIKPGESTGKNGGIYQEIGPRGGRKDNFTTIKDNQKAPPTTQPGHSWVPIHRTPDSNR</sequence>
<accession>A0ABX6UVW3</accession>
<dbReference type="RefSeq" id="WP_194811800.1">
    <property type="nucleotide sequence ID" value="NZ_CP063056.1"/>
</dbReference>
<evidence type="ECO:0000313" key="2">
    <source>
        <dbReference type="EMBL" id="QPB42218.1"/>
    </source>
</evidence>
<gene>
    <name evidence="2" type="ORF">IHV77_09945</name>
</gene>
<proteinExistence type="predicted"/>
<evidence type="ECO:0008006" key="4">
    <source>
        <dbReference type="Google" id="ProtNLM"/>
    </source>
</evidence>
<feature type="region of interest" description="Disordered" evidence="1">
    <location>
        <begin position="1"/>
        <end position="61"/>
    </location>
</feature>
<dbReference type="Proteomes" id="UP000663069">
    <property type="component" value="Chromosome"/>
</dbReference>
<protein>
    <recommendedName>
        <fullName evidence="4">YjzC family protein</fullName>
    </recommendedName>
</protein>
<name>A0ABX6UVW3_9PAST</name>
<feature type="compositionally biased region" description="Polar residues" evidence="1">
    <location>
        <begin position="31"/>
        <end position="47"/>
    </location>
</feature>
<organism evidence="2 3">
    <name type="scientific">Rodentibacter haemolyticus</name>
    <dbReference type="NCBI Taxonomy" id="2778911"/>
    <lineage>
        <taxon>Bacteria</taxon>
        <taxon>Pseudomonadati</taxon>
        <taxon>Pseudomonadota</taxon>
        <taxon>Gammaproteobacteria</taxon>
        <taxon>Pasteurellales</taxon>
        <taxon>Pasteurellaceae</taxon>
        <taxon>Rodentibacter</taxon>
    </lineage>
</organism>
<reference evidence="2 3" key="1">
    <citation type="submission" date="2020-10" db="EMBL/GenBank/DDBJ databases">
        <title>Genome Sequencing of Rodentibacter spp. strain DSM111151.</title>
        <authorList>
            <person name="Benga L."/>
            <person name="Lautwein T."/>
        </authorList>
    </citation>
    <scope>NUCLEOTIDE SEQUENCE [LARGE SCALE GENOMIC DNA]</scope>
    <source>
        <strain evidence="2 3">DSM 111151</strain>
    </source>
</reference>
<evidence type="ECO:0000256" key="1">
    <source>
        <dbReference type="SAM" id="MobiDB-lite"/>
    </source>
</evidence>
<evidence type="ECO:0000313" key="3">
    <source>
        <dbReference type="Proteomes" id="UP000663069"/>
    </source>
</evidence>
<keyword evidence="3" id="KW-1185">Reference proteome</keyword>
<dbReference type="EMBL" id="CP063056">
    <property type="protein sequence ID" value="QPB42218.1"/>
    <property type="molecule type" value="Genomic_DNA"/>
</dbReference>